<dbReference type="GO" id="GO:0005634">
    <property type="term" value="C:nucleus"/>
    <property type="evidence" value="ECO:0007669"/>
    <property type="project" value="UniProtKB-SubCell"/>
</dbReference>
<evidence type="ECO:0000313" key="8">
    <source>
        <dbReference type="EMBL" id="CDY69986.1"/>
    </source>
</evidence>
<dbReference type="AlphaFoldDB" id="A0A078JWW0"/>
<dbReference type="InterPro" id="IPR039218">
    <property type="entry name" value="REM_fam"/>
</dbReference>
<proteinExistence type="predicted"/>
<feature type="compositionally biased region" description="Polar residues" evidence="6">
    <location>
        <begin position="293"/>
        <end position="306"/>
    </location>
</feature>
<keyword evidence="5" id="KW-0539">Nucleus</keyword>
<comment type="subcellular location">
    <subcellularLocation>
        <location evidence="1">Nucleus</location>
    </subcellularLocation>
</comment>
<gene>
    <name evidence="8" type="primary">BnaA01g34750D</name>
    <name evidence="8" type="ORF">GSBRNA2T00094003001</name>
</gene>
<evidence type="ECO:0000259" key="7">
    <source>
        <dbReference type="PROSITE" id="PS50863"/>
    </source>
</evidence>
<keyword evidence="9" id="KW-1185">Reference proteome</keyword>
<keyword evidence="3" id="KW-0238">DNA-binding</keyword>
<feature type="compositionally biased region" description="Acidic residues" evidence="6">
    <location>
        <begin position="113"/>
        <end position="137"/>
    </location>
</feature>
<dbReference type="Gene3D" id="2.40.330.10">
    <property type="entry name" value="DNA-binding pseudobarrel domain"/>
    <property type="match status" value="1"/>
</dbReference>
<dbReference type="GO" id="GO:0003677">
    <property type="term" value="F:DNA binding"/>
    <property type="evidence" value="ECO:0007669"/>
    <property type="project" value="UniProtKB-KW"/>
</dbReference>
<evidence type="ECO:0000256" key="6">
    <source>
        <dbReference type="SAM" id="MobiDB-lite"/>
    </source>
</evidence>
<reference evidence="8 9" key="1">
    <citation type="journal article" date="2014" name="Science">
        <title>Plant genetics. Early allopolyploid evolution in the post-Neolithic Brassica napus oilseed genome.</title>
        <authorList>
            <person name="Chalhoub B."/>
            <person name="Denoeud F."/>
            <person name="Liu S."/>
            <person name="Parkin I.A."/>
            <person name="Tang H."/>
            <person name="Wang X."/>
            <person name="Chiquet J."/>
            <person name="Belcram H."/>
            <person name="Tong C."/>
            <person name="Samans B."/>
            <person name="Correa M."/>
            <person name="Da Silva C."/>
            <person name="Just J."/>
            <person name="Falentin C."/>
            <person name="Koh C.S."/>
            <person name="Le Clainche I."/>
            <person name="Bernard M."/>
            <person name="Bento P."/>
            <person name="Noel B."/>
            <person name="Labadie K."/>
            <person name="Alberti A."/>
            <person name="Charles M."/>
            <person name="Arnaud D."/>
            <person name="Guo H."/>
            <person name="Daviaud C."/>
            <person name="Alamery S."/>
            <person name="Jabbari K."/>
            <person name="Zhao M."/>
            <person name="Edger P.P."/>
            <person name="Chelaifa H."/>
            <person name="Tack D."/>
            <person name="Lassalle G."/>
            <person name="Mestiri I."/>
            <person name="Schnel N."/>
            <person name="Le Paslier M.C."/>
            <person name="Fan G."/>
            <person name="Renault V."/>
            <person name="Bayer P.E."/>
            <person name="Golicz A.A."/>
            <person name="Manoli S."/>
            <person name="Lee T.H."/>
            <person name="Thi V.H."/>
            <person name="Chalabi S."/>
            <person name="Hu Q."/>
            <person name="Fan C."/>
            <person name="Tollenaere R."/>
            <person name="Lu Y."/>
            <person name="Battail C."/>
            <person name="Shen J."/>
            <person name="Sidebottom C.H."/>
            <person name="Wang X."/>
            <person name="Canaguier A."/>
            <person name="Chauveau A."/>
            <person name="Berard A."/>
            <person name="Deniot G."/>
            <person name="Guan M."/>
            <person name="Liu Z."/>
            <person name="Sun F."/>
            <person name="Lim Y.P."/>
            <person name="Lyons E."/>
            <person name="Town C.D."/>
            <person name="Bancroft I."/>
            <person name="Wang X."/>
            <person name="Meng J."/>
            <person name="Ma J."/>
            <person name="Pires J.C."/>
            <person name="King G.J."/>
            <person name="Brunel D."/>
            <person name="Delourme R."/>
            <person name="Renard M."/>
            <person name="Aury J.M."/>
            <person name="Adams K.L."/>
            <person name="Batley J."/>
            <person name="Snowdon R.J."/>
            <person name="Tost J."/>
            <person name="Edwards D."/>
            <person name="Zhou Y."/>
            <person name="Hua W."/>
            <person name="Sharpe A.G."/>
            <person name="Paterson A.H."/>
            <person name="Guan C."/>
            <person name="Wincker P."/>
        </authorList>
    </citation>
    <scope>NUCLEOTIDE SEQUENCE [LARGE SCALE GENOMIC DNA]</scope>
    <source>
        <strain evidence="9">cv. Darmor-bzh</strain>
    </source>
</reference>
<dbReference type="InterPro" id="IPR015300">
    <property type="entry name" value="DNA-bd_pseudobarrel_sf"/>
</dbReference>
<sequence length="350" mass="38795">MADPPSSPKSNAPFFVVSLASHNSNPLIPEAFFAANNKLTSLKLTSDACDRTWQVKLNGRRFTEGWEDFSNAHCLRDDDVLLFRDVGQMIFHVTPSGRSFSQIHYISSSSDNIEADEIDDDTDDGSEDEDGDSEDDEGGSKFEDGSHSVSSQASETAVADEGTTRGKKPVEGKELSEFQTMWNFKKQDLAMKEKLSKMKILNQNNLLLCRDEIETEDCPETAQMTQNRTVAIDFKPDMLRSGQLVSSNTFCFKENGINEAGEKVGDSFTLDVVRGGTSPVLKICSKEKEASVDGNQTTSRRQSRMIQASRAEEEMETRVQKKARVSGEGGSSRRKQIKCWSSKLAAHEST</sequence>
<feature type="compositionally biased region" description="Basic and acidic residues" evidence="6">
    <location>
        <begin position="310"/>
        <end position="319"/>
    </location>
</feature>
<dbReference type="Gramene" id="CDY69986">
    <property type="protein sequence ID" value="CDY69986"/>
    <property type="gene ID" value="GSBRNA2T00094003001"/>
</dbReference>
<evidence type="ECO:0000256" key="2">
    <source>
        <dbReference type="ARBA" id="ARBA00023015"/>
    </source>
</evidence>
<dbReference type="PROSITE" id="PS50863">
    <property type="entry name" value="B3"/>
    <property type="match status" value="1"/>
</dbReference>
<dbReference type="PaxDb" id="3708-A0A078JWW0"/>
<dbReference type="InterPro" id="IPR003340">
    <property type="entry name" value="B3_DNA-bd"/>
</dbReference>
<evidence type="ECO:0000256" key="3">
    <source>
        <dbReference type="ARBA" id="ARBA00023125"/>
    </source>
</evidence>
<feature type="region of interest" description="Disordered" evidence="6">
    <location>
        <begin position="111"/>
        <end position="172"/>
    </location>
</feature>
<evidence type="ECO:0000256" key="5">
    <source>
        <dbReference type="ARBA" id="ARBA00023242"/>
    </source>
</evidence>
<keyword evidence="4" id="KW-0804">Transcription</keyword>
<protein>
    <submittedName>
        <fullName evidence="8">BnaA01g34750D protein</fullName>
    </submittedName>
</protein>
<feature type="domain" description="TF-B3" evidence="7">
    <location>
        <begin position="11"/>
        <end position="99"/>
    </location>
</feature>
<feature type="region of interest" description="Disordered" evidence="6">
    <location>
        <begin position="289"/>
        <end position="350"/>
    </location>
</feature>
<organism evidence="8 9">
    <name type="scientific">Brassica napus</name>
    <name type="common">Rape</name>
    <dbReference type="NCBI Taxonomy" id="3708"/>
    <lineage>
        <taxon>Eukaryota</taxon>
        <taxon>Viridiplantae</taxon>
        <taxon>Streptophyta</taxon>
        <taxon>Embryophyta</taxon>
        <taxon>Tracheophyta</taxon>
        <taxon>Spermatophyta</taxon>
        <taxon>Magnoliopsida</taxon>
        <taxon>eudicotyledons</taxon>
        <taxon>Gunneridae</taxon>
        <taxon>Pentapetalae</taxon>
        <taxon>rosids</taxon>
        <taxon>malvids</taxon>
        <taxon>Brassicales</taxon>
        <taxon>Brassicaceae</taxon>
        <taxon>Brassiceae</taxon>
        <taxon>Brassica</taxon>
    </lineage>
</organism>
<feature type="compositionally biased region" description="Basic and acidic residues" evidence="6">
    <location>
        <begin position="162"/>
        <end position="172"/>
    </location>
</feature>
<dbReference type="SUPFAM" id="SSF101936">
    <property type="entry name" value="DNA-binding pseudobarrel domain"/>
    <property type="match status" value="1"/>
</dbReference>
<evidence type="ECO:0000256" key="1">
    <source>
        <dbReference type="ARBA" id="ARBA00004123"/>
    </source>
</evidence>
<dbReference type="STRING" id="3708.A0A078JWW0"/>
<evidence type="ECO:0000313" key="9">
    <source>
        <dbReference type="Proteomes" id="UP000028999"/>
    </source>
</evidence>
<name>A0A078JWW0_BRANA</name>
<dbReference type="CDD" id="cd10017">
    <property type="entry name" value="B3_DNA"/>
    <property type="match status" value="1"/>
</dbReference>
<dbReference type="EMBL" id="LK040871">
    <property type="protein sequence ID" value="CDY69986.1"/>
    <property type="molecule type" value="Genomic_DNA"/>
</dbReference>
<keyword evidence="2" id="KW-0805">Transcription regulation</keyword>
<dbReference type="SMART" id="SM01019">
    <property type="entry name" value="B3"/>
    <property type="match status" value="1"/>
</dbReference>
<dbReference type="Proteomes" id="UP000028999">
    <property type="component" value="Unassembled WGS sequence"/>
</dbReference>
<dbReference type="PANTHER" id="PTHR31674">
    <property type="entry name" value="B3 DOMAIN-CONTAINING PROTEIN REM-LIKE 3-RELATED"/>
    <property type="match status" value="1"/>
</dbReference>
<dbReference type="PANTHER" id="PTHR31674:SF20">
    <property type="entry name" value="B3 DOMAIN-CONTAINING PROTEIN REM2-RELATED"/>
    <property type="match status" value="1"/>
</dbReference>
<evidence type="ECO:0000256" key="4">
    <source>
        <dbReference type="ARBA" id="ARBA00023163"/>
    </source>
</evidence>
<accession>A0A078JWW0</accession>